<dbReference type="Proteomes" id="UP000235392">
    <property type="component" value="Unassembled WGS sequence"/>
</dbReference>
<feature type="region of interest" description="Disordered" evidence="1">
    <location>
        <begin position="1"/>
        <end position="88"/>
    </location>
</feature>
<dbReference type="Proteomes" id="UP000235388">
    <property type="component" value="Unassembled WGS sequence"/>
</dbReference>
<evidence type="ECO:0000313" key="5">
    <source>
        <dbReference type="Proteomes" id="UP000235392"/>
    </source>
</evidence>
<sequence>MPQPQVNLPNKEGLRRISSLPPRTSKKDLLSDQPPRSNSDINPNELRPPTTPSPANEGPSHVPSSEGSSHVPSNEGPSYVPSSESEKGKESSFWSRLSSIWAWLKKVSGFGHKSSAKVSEISSLPNVSGEARNVEETATDESKQNSWTLSGIWNAIAHKRVYATPVTHPSWPSSVRDELTTTLGLKGPWEQWGTMVFNPRPPTDVNLDREISSVRGFGKELLQNKQEALKVWKEKIKANGKSDFEAEILSTDLFLELARQLSTHQDRADKFQKSIIRIAKEATEVMGSKEALKAELKRIVEVFDTAEKQVAMRQAHPMFENPNKKVYSVIGTNWDHDYYQRPLSPLLLLYEKPNISTNLASYAKEYHDAVEHFQRTNIVIAAVKHYIEEVKKVTPIHESYGAEVLEYFRNMEKVKAKDDKYLEKMGATELSREEQQAIWDGTFDTTQRLHQDNPPRQSHQDER</sequence>
<proteinExistence type="predicted"/>
<dbReference type="EMBL" id="PGCI01000235">
    <property type="protein sequence ID" value="PLW32798.1"/>
    <property type="molecule type" value="Genomic_DNA"/>
</dbReference>
<reference evidence="4 5" key="1">
    <citation type="submission" date="2017-11" db="EMBL/GenBank/DDBJ databases">
        <title>De novo assembly and phasing of dikaryotic genomes from two isolates of Puccinia coronata f. sp. avenae, the causal agent of oat crown rust.</title>
        <authorList>
            <person name="Miller M.E."/>
            <person name="Zhang Y."/>
            <person name="Omidvar V."/>
            <person name="Sperschneider J."/>
            <person name="Schwessinger B."/>
            <person name="Raley C."/>
            <person name="Palmer J.M."/>
            <person name="Garnica D."/>
            <person name="Upadhyaya N."/>
            <person name="Rathjen J."/>
            <person name="Taylor J.M."/>
            <person name="Park R.F."/>
            <person name="Dodds P.N."/>
            <person name="Hirsch C.D."/>
            <person name="Kianian S.F."/>
            <person name="Figueroa M."/>
        </authorList>
    </citation>
    <scope>NUCLEOTIDE SEQUENCE [LARGE SCALE GENOMIC DNA]</scope>
    <source>
        <strain evidence="2">12NC29</strain>
        <strain evidence="3">12SD80</strain>
    </source>
</reference>
<feature type="region of interest" description="Disordered" evidence="1">
    <location>
        <begin position="432"/>
        <end position="463"/>
    </location>
</feature>
<dbReference type="OrthoDB" id="2496510at2759"/>
<feature type="compositionally biased region" description="Basic and acidic residues" evidence="1">
    <location>
        <begin position="447"/>
        <end position="463"/>
    </location>
</feature>
<dbReference type="STRING" id="200324.A0A2N5U544"/>
<gene>
    <name evidence="2" type="ORF">PCANC_16508</name>
    <name evidence="3" type="ORF">PCASD_13897</name>
</gene>
<evidence type="ECO:0000256" key="1">
    <source>
        <dbReference type="SAM" id="MobiDB-lite"/>
    </source>
</evidence>
<evidence type="ECO:0000313" key="3">
    <source>
        <dbReference type="EMBL" id="PLW32798.1"/>
    </source>
</evidence>
<accession>A0A2N5U544</accession>
<evidence type="ECO:0000313" key="4">
    <source>
        <dbReference type="Proteomes" id="UP000235388"/>
    </source>
</evidence>
<organism evidence="3 5">
    <name type="scientific">Puccinia coronata f. sp. avenae</name>
    <dbReference type="NCBI Taxonomy" id="200324"/>
    <lineage>
        <taxon>Eukaryota</taxon>
        <taxon>Fungi</taxon>
        <taxon>Dikarya</taxon>
        <taxon>Basidiomycota</taxon>
        <taxon>Pucciniomycotina</taxon>
        <taxon>Pucciniomycetes</taxon>
        <taxon>Pucciniales</taxon>
        <taxon>Pucciniaceae</taxon>
        <taxon>Puccinia</taxon>
    </lineage>
</organism>
<name>A0A2N5U544_9BASI</name>
<dbReference type="EMBL" id="PGCJ01000888">
    <property type="protein sequence ID" value="PLW15729.1"/>
    <property type="molecule type" value="Genomic_DNA"/>
</dbReference>
<evidence type="ECO:0000313" key="2">
    <source>
        <dbReference type="EMBL" id="PLW15729.1"/>
    </source>
</evidence>
<feature type="compositionally biased region" description="Polar residues" evidence="1">
    <location>
        <begin position="62"/>
        <end position="76"/>
    </location>
</feature>
<protein>
    <submittedName>
        <fullName evidence="3">Uncharacterized protein</fullName>
    </submittedName>
</protein>
<dbReference type="AlphaFoldDB" id="A0A2N5U544"/>
<comment type="caution">
    <text evidence="3">The sequence shown here is derived from an EMBL/GenBank/DDBJ whole genome shotgun (WGS) entry which is preliminary data.</text>
</comment>
<keyword evidence="4" id="KW-1185">Reference proteome</keyword>